<evidence type="ECO:0000313" key="2">
    <source>
        <dbReference type="EMBL" id="KAJ7736237.1"/>
    </source>
</evidence>
<protein>
    <submittedName>
        <fullName evidence="2">Ribonuclease H-like domain-containing protein</fullName>
    </submittedName>
</protein>
<dbReference type="SUPFAM" id="SSF53098">
    <property type="entry name" value="Ribonuclease H-like"/>
    <property type="match status" value="1"/>
</dbReference>
<feature type="compositionally biased region" description="Pro residues" evidence="1">
    <location>
        <begin position="636"/>
        <end position="648"/>
    </location>
</feature>
<evidence type="ECO:0000256" key="1">
    <source>
        <dbReference type="SAM" id="MobiDB-lite"/>
    </source>
</evidence>
<organism evidence="2 3">
    <name type="scientific">Mycena maculata</name>
    <dbReference type="NCBI Taxonomy" id="230809"/>
    <lineage>
        <taxon>Eukaryota</taxon>
        <taxon>Fungi</taxon>
        <taxon>Dikarya</taxon>
        <taxon>Basidiomycota</taxon>
        <taxon>Agaricomycotina</taxon>
        <taxon>Agaricomycetes</taxon>
        <taxon>Agaricomycetidae</taxon>
        <taxon>Agaricales</taxon>
        <taxon>Marasmiineae</taxon>
        <taxon>Mycenaceae</taxon>
        <taxon>Mycena</taxon>
    </lineage>
</organism>
<feature type="region of interest" description="Disordered" evidence="1">
    <location>
        <begin position="592"/>
        <end position="611"/>
    </location>
</feature>
<name>A0AAD7I6K5_9AGAR</name>
<keyword evidence="3" id="KW-1185">Reference proteome</keyword>
<dbReference type="AlphaFoldDB" id="A0AAD7I6K5"/>
<feature type="region of interest" description="Disordered" evidence="1">
    <location>
        <begin position="94"/>
        <end position="120"/>
    </location>
</feature>
<sequence length="728" mass="82128">MKKGPIWDLFYTDDTKFKTNQTNSNVWCLACLDVEIARLQGQSVLAAAQASIPVLIHDEKEWKKIVRSPIRMPPCLTICLHSLNILMPDSRPESMHPDGVTAANKRRRTSTASAYSQAPESWDVPAQEEFAQDLCKLFVTNQWAWQTVENPEFKIFFAKYLPAAKLPDRRVLSGRILSVEAKKVILRTRKITEGKLASYSEDGWTNIAKTHLDTSLISVETQPFLLHTQDMTGRPKTGDELFKIMKSDFEYASNTYAVEVICVTTDDGPDGKKSQRLAPWMKAAKQAVEVIKWFNNHGTALDLLRSVELTTLGRWLALILPVVTRWVSQYCALCRLKKLKRAVRACVITYEECLLVCAGRKEEQMETAARIVEICKDNDFWKNVDRIATHIEPLAIASNILQGPTCRLDTVLLCLGNLYRIFGNLPPADAIVTKTVQASLERRWAKTDQELMILEVFFNPYIRSHTFDPDSLSCMDMFHIARRAYERLLRQDADGDVEFMTVFQSYYDNQNHFSAEAMWIEGHRQAYEATKRPIDLIPLWKRLDSGSSSLTGRSGFVKLAIRILSMLPNSAGPEQIDSAHRRSTTQQLRFSLAEDREEESATDAPVPTPEIDIDFNTLADALVNLAAEEDHHSVESPPPPRQPSPPPSATSTITNANMRIPAYKKITLKKLFLYPQPGTPASELEFFWKGGQESLDEEEEEFGVEARQIAEERAQPGGAEASETAVSA</sequence>
<feature type="region of interest" description="Disordered" evidence="1">
    <location>
        <begin position="629"/>
        <end position="656"/>
    </location>
</feature>
<accession>A0AAD7I6K5</accession>
<comment type="caution">
    <text evidence="2">The sequence shown here is derived from an EMBL/GenBank/DDBJ whole genome shotgun (WGS) entry which is preliminary data.</text>
</comment>
<dbReference type="Proteomes" id="UP001215280">
    <property type="component" value="Unassembled WGS sequence"/>
</dbReference>
<proteinExistence type="predicted"/>
<reference evidence="2" key="1">
    <citation type="submission" date="2023-03" db="EMBL/GenBank/DDBJ databases">
        <title>Massive genome expansion in bonnet fungi (Mycena s.s.) driven by repeated elements and novel gene families across ecological guilds.</title>
        <authorList>
            <consortium name="Lawrence Berkeley National Laboratory"/>
            <person name="Harder C.B."/>
            <person name="Miyauchi S."/>
            <person name="Viragh M."/>
            <person name="Kuo A."/>
            <person name="Thoen E."/>
            <person name="Andreopoulos B."/>
            <person name="Lu D."/>
            <person name="Skrede I."/>
            <person name="Drula E."/>
            <person name="Henrissat B."/>
            <person name="Morin E."/>
            <person name="Kohler A."/>
            <person name="Barry K."/>
            <person name="LaButti K."/>
            <person name="Morin E."/>
            <person name="Salamov A."/>
            <person name="Lipzen A."/>
            <person name="Mereny Z."/>
            <person name="Hegedus B."/>
            <person name="Baldrian P."/>
            <person name="Stursova M."/>
            <person name="Weitz H."/>
            <person name="Taylor A."/>
            <person name="Grigoriev I.V."/>
            <person name="Nagy L.G."/>
            <person name="Martin F."/>
            <person name="Kauserud H."/>
        </authorList>
    </citation>
    <scope>NUCLEOTIDE SEQUENCE</scope>
    <source>
        <strain evidence="2">CBHHK188m</strain>
    </source>
</reference>
<evidence type="ECO:0000313" key="3">
    <source>
        <dbReference type="Proteomes" id="UP001215280"/>
    </source>
</evidence>
<dbReference type="EMBL" id="JARJLG010000150">
    <property type="protein sequence ID" value="KAJ7736237.1"/>
    <property type="molecule type" value="Genomic_DNA"/>
</dbReference>
<feature type="compositionally biased region" description="Polar residues" evidence="1">
    <location>
        <begin position="110"/>
        <end position="119"/>
    </location>
</feature>
<gene>
    <name evidence="2" type="ORF">DFH07DRAFT_779787</name>
</gene>
<dbReference type="InterPro" id="IPR012337">
    <property type="entry name" value="RNaseH-like_sf"/>
</dbReference>